<dbReference type="eggNOG" id="KOG0254">
    <property type="taxonomic scope" value="Eukaryota"/>
</dbReference>
<dbReference type="PROSITE" id="PS50850">
    <property type="entry name" value="MFS"/>
    <property type="match status" value="1"/>
</dbReference>
<feature type="region of interest" description="Disordered" evidence="6">
    <location>
        <begin position="1"/>
        <end position="25"/>
    </location>
</feature>
<dbReference type="PANTHER" id="PTHR23501">
    <property type="entry name" value="MAJOR FACILITATOR SUPERFAMILY"/>
    <property type="match status" value="1"/>
</dbReference>
<organism evidence="9 10">
    <name type="scientific">Cladophialophora psammophila CBS 110553</name>
    <dbReference type="NCBI Taxonomy" id="1182543"/>
    <lineage>
        <taxon>Eukaryota</taxon>
        <taxon>Fungi</taxon>
        <taxon>Dikarya</taxon>
        <taxon>Ascomycota</taxon>
        <taxon>Pezizomycotina</taxon>
        <taxon>Eurotiomycetes</taxon>
        <taxon>Chaetothyriomycetidae</taxon>
        <taxon>Chaetothyriales</taxon>
        <taxon>Herpotrichiellaceae</taxon>
        <taxon>Cladophialophora</taxon>
    </lineage>
</organism>
<gene>
    <name evidence="9" type="ORF">A1O5_09985</name>
</gene>
<dbReference type="InterPro" id="IPR010573">
    <property type="entry name" value="MFS_Str1/Tri12-like"/>
</dbReference>
<accession>W9WP66</accession>
<feature type="transmembrane region" description="Helical" evidence="7">
    <location>
        <begin position="396"/>
        <end position="419"/>
    </location>
</feature>
<dbReference type="Gene3D" id="1.20.1250.20">
    <property type="entry name" value="MFS general substrate transporter like domains"/>
    <property type="match status" value="2"/>
</dbReference>
<dbReference type="GO" id="GO:0005886">
    <property type="term" value="C:plasma membrane"/>
    <property type="evidence" value="ECO:0007669"/>
    <property type="project" value="TreeGrafter"/>
</dbReference>
<name>W9WP66_9EURO</name>
<evidence type="ECO:0000256" key="1">
    <source>
        <dbReference type="ARBA" id="ARBA00004141"/>
    </source>
</evidence>
<feature type="transmembrane region" description="Helical" evidence="7">
    <location>
        <begin position="192"/>
        <end position="212"/>
    </location>
</feature>
<evidence type="ECO:0000256" key="3">
    <source>
        <dbReference type="ARBA" id="ARBA00022692"/>
    </source>
</evidence>
<feature type="transmembrane region" description="Helical" evidence="7">
    <location>
        <begin position="233"/>
        <end position="254"/>
    </location>
</feature>
<dbReference type="EMBL" id="AMGX01000018">
    <property type="protein sequence ID" value="EXJ66790.1"/>
    <property type="molecule type" value="Genomic_DNA"/>
</dbReference>
<feature type="transmembrane region" description="Helical" evidence="7">
    <location>
        <begin position="341"/>
        <end position="363"/>
    </location>
</feature>
<feature type="transmembrane region" description="Helical" evidence="7">
    <location>
        <begin position="266"/>
        <end position="283"/>
    </location>
</feature>
<comment type="subcellular location">
    <subcellularLocation>
        <location evidence="1">Membrane</location>
        <topology evidence="1">Multi-pass membrane protein</topology>
    </subcellularLocation>
</comment>
<reference evidence="9 10" key="1">
    <citation type="submission" date="2013-03" db="EMBL/GenBank/DDBJ databases">
        <title>The Genome Sequence of Cladophialophora psammophila CBS 110553.</title>
        <authorList>
            <consortium name="The Broad Institute Genomics Platform"/>
            <person name="Cuomo C."/>
            <person name="de Hoog S."/>
            <person name="Gorbushina A."/>
            <person name="Walker B."/>
            <person name="Young S.K."/>
            <person name="Zeng Q."/>
            <person name="Gargeya S."/>
            <person name="Fitzgerald M."/>
            <person name="Haas B."/>
            <person name="Abouelleil A."/>
            <person name="Allen A.W."/>
            <person name="Alvarado L."/>
            <person name="Arachchi H.M."/>
            <person name="Berlin A.M."/>
            <person name="Chapman S.B."/>
            <person name="Gainer-Dewar J."/>
            <person name="Goldberg J."/>
            <person name="Griggs A."/>
            <person name="Gujja S."/>
            <person name="Hansen M."/>
            <person name="Howarth C."/>
            <person name="Imamovic A."/>
            <person name="Ireland A."/>
            <person name="Larimer J."/>
            <person name="McCowan C."/>
            <person name="Murphy C."/>
            <person name="Pearson M."/>
            <person name="Poon T.W."/>
            <person name="Priest M."/>
            <person name="Roberts A."/>
            <person name="Saif S."/>
            <person name="Shea T."/>
            <person name="Sisk P."/>
            <person name="Sykes S."/>
            <person name="Wortman J."/>
            <person name="Nusbaum C."/>
            <person name="Birren B."/>
        </authorList>
    </citation>
    <scope>NUCLEOTIDE SEQUENCE [LARGE SCALE GENOMIC DNA]</scope>
    <source>
        <strain evidence="9 10">CBS 110553</strain>
    </source>
</reference>
<feature type="transmembrane region" description="Helical" evidence="7">
    <location>
        <begin position="160"/>
        <end position="180"/>
    </location>
</feature>
<dbReference type="InterPro" id="IPR020846">
    <property type="entry name" value="MFS_dom"/>
</dbReference>
<dbReference type="GO" id="GO:0022857">
    <property type="term" value="F:transmembrane transporter activity"/>
    <property type="evidence" value="ECO:0007669"/>
    <property type="project" value="InterPro"/>
</dbReference>
<sequence>MEATKLSEKDAEHDEVIHGTSPTESDLDEEFHFTIGKCMAIAGMQIGYMSAVFCIQMVSAILTTINSEIGPSTSFSWISTAQVVPVGVFGLLVGRLGDIYGRRYFILIGDVFGLIGCCVSATGNNINTLIGGGIFIGTASACQQQAWAGVSEMVPKKYRGFAIGIFELACAPAGAFGPIMGNAIAYHTTWRWAYWVPFILNCVAFVLVLFFYHPKNQYIREEGKSRFQELADMDWVGFALCAVGLCLFLLGISFGGNLLPWKSGGTISMIVLGLLLLIVCGIYEAHWNMVLPLFPPVVLGKIRGVTCVLVGTFLFGMLYYSTAVLWPQQVQALYTQDLLKIGWYASALGIAGILSSPLFGFLFTFGHARILFIFIIVIGTVASGCMAIVSPSSSTASIVLVAMEGISIGGGMIVATAMVQLAVEHQYIGIATALAVTARNIGGSVGQVIYVTIFTEKLKSNIVKYAVYPLAAAGVAPSLIPTVVEALTGTAPASALEQLTPTQLGIGVKGVKDAFVHSLRIVYLVSIAFGVIGTVFACFSKNVNEYMTNKVDIRLDEGAKLKAMTDTGEGHIIRVEEQTLHRGHLRRHGEHSSASPHNGVVEAKA</sequence>
<dbReference type="SUPFAM" id="SSF103473">
    <property type="entry name" value="MFS general substrate transporter"/>
    <property type="match status" value="1"/>
</dbReference>
<evidence type="ECO:0000313" key="9">
    <source>
        <dbReference type="EMBL" id="EXJ66790.1"/>
    </source>
</evidence>
<dbReference type="GeneID" id="19194680"/>
<feature type="transmembrane region" description="Helical" evidence="7">
    <location>
        <begin position="46"/>
        <end position="65"/>
    </location>
</feature>
<dbReference type="CDD" id="cd06179">
    <property type="entry name" value="MFS_TRI12_like"/>
    <property type="match status" value="1"/>
</dbReference>
<dbReference type="Pfam" id="PF06609">
    <property type="entry name" value="TRI12"/>
    <property type="match status" value="1"/>
</dbReference>
<dbReference type="PANTHER" id="PTHR23501:SF109">
    <property type="entry name" value="MAJOR FACILITATOR SUPERFAMILY (MFS) PROFILE DOMAIN-CONTAINING PROTEIN-RELATED"/>
    <property type="match status" value="1"/>
</dbReference>
<feature type="region of interest" description="Disordered" evidence="6">
    <location>
        <begin position="582"/>
        <end position="605"/>
    </location>
</feature>
<dbReference type="InterPro" id="IPR053791">
    <property type="entry name" value="MFS_Tri12-like"/>
</dbReference>
<keyword evidence="5 7" id="KW-0472">Membrane</keyword>
<feature type="transmembrane region" description="Helical" evidence="7">
    <location>
        <begin position="370"/>
        <end position="390"/>
    </location>
</feature>
<feature type="transmembrane region" description="Helical" evidence="7">
    <location>
        <begin position="304"/>
        <end position="321"/>
    </location>
</feature>
<feature type="transmembrane region" description="Helical" evidence="7">
    <location>
        <begin position="465"/>
        <end position="484"/>
    </location>
</feature>
<comment type="caution">
    <text evidence="9">The sequence shown here is derived from an EMBL/GenBank/DDBJ whole genome shotgun (WGS) entry which is preliminary data.</text>
</comment>
<feature type="compositionally biased region" description="Basic and acidic residues" evidence="6">
    <location>
        <begin position="1"/>
        <end position="17"/>
    </location>
</feature>
<dbReference type="HOGENOM" id="CLU_000960_25_2_1"/>
<keyword evidence="4 7" id="KW-1133">Transmembrane helix</keyword>
<keyword evidence="2" id="KW-0813">Transport</keyword>
<proteinExistence type="predicted"/>
<evidence type="ECO:0000256" key="4">
    <source>
        <dbReference type="ARBA" id="ARBA00022989"/>
    </source>
</evidence>
<feature type="domain" description="Major facilitator superfamily (MFS) profile" evidence="8">
    <location>
        <begin position="40"/>
        <end position="484"/>
    </location>
</feature>
<evidence type="ECO:0000256" key="5">
    <source>
        <dbReference type="ARBA" id="ARBA00023136"/>
    </source>
</evidence>
<dbReference type="OrthoDB" id="2587356at2759"/>
<evidence type="ECO:0000313" key="10">
    <source>
        <dbReference type="Proteomes" id="UP000019471"/>
    </source>
</evidence>
<dbReference type="InterPro" id="IPR036259">
    <property type="entry name" value="MFS_trans_sf"/>
</dbReference>
<dbReference type="RefSeq" id="XP_007748753.1">
    <property type="nucleotide sequence ID" value="XM_007750563.1"/>
</dbReference>
<feature type="transmembrane region" description="Helical" evidence="7">
    <location>
        <begin position="77"/>
        <end position="97"/>
    </location>
</feature>
<dbReference type="Proteomes" id="UP000019471">
    <property type="component" value="Unassembled WGS sequence"/>
</dbReference>
<keyword evidence="3 7" id="KW-0812">Transmembrane</keyword>
<dbReference type="AlphaFoldDB" id="W9WP66"/>
<evidence type="ECO:0000259" key="8">
    <source>
        <dbReference type="PROSITE" id="PS50850"/>
    </source>
</evidence>
<feature type="transmembrane region" description="Helical" evidence="7">
    <location>
        <begin position="521"/>
        <end position="540"/>
    </location>
</feature>
<protein>
    <recommendedName>
        <fullName evidence="8">Major facilitator superfamily (MFS) profile domain-containing protein</fullName>
    </recommendedName>
</protein>
<evidence type="ECO:0000256" key="7">
    <source>
        <dbReference type="SAM" id="Phobius"/>
    </source>
</evidence>
<evidence type="ECO:0000256" key="2">
    <source>
        <dbReference type="ARBA" id="ARBA00022448"/>
    </source>
</evidence>
<evidence type="ECO:0000256" key="6">
    <source>
        <dbReference type="SAM" id="MobiDB-lite"/>
    </source>
</evidence>
<keyword evidence="10" id="KW-1185">Reference proteome</keyword>